<dbReference type="EMBL" id="JAHESF010000002">
    <property type="protein sequence ID" value="MBT1695740.1"/>
    <property type="molecule type" value="Genomic_DNA"/>
</dbReference>
<dbReference type="RefSeq" id="WP_254160395.1">
    <property type="nucleotide sequence ID" value="NZ_JAHESF010000002.1"/>
</dbReference>
<feature type="transmembrane region" description="Helical" evidence="1">
    <location>
        <begin position="84"/>
        <end position="101"/>
    </location>
</feature>
<keyword evidence="1" id="KW-0472">Membrane</keyword>
<comment type="caution">
    <text evidence="3">The sequence shown here is derived from an EMBL/GenBank/DDBJ whole genome shotgun (WGS) entry which is preliminary data.</text>
</comment>
<evidence type="ECO:0000256" key="2">
    <source>
        <dbReference type="SAM" id="SignalP"/>
    </source>
</evidence>
<gene>
    <name evidence="3" type="ORF">KK083_02550</name>
</gene>
<dbReference type="AlphaFoldDB" id="A0AAP2GMJ5"/>
<evidence type="ECO:0000256" key="1">
    <source>
        <dbReference type="SAM" id="Phobius"/>
    </source>
</evidence>
<accession>A0AAP2GMJ5</accession>
<keyword evidence="4" id="KW-1185">Reference proteome</keyword>
<keyword evidence="1" id="KW-0812">Transmembrane</keyword>
<protein>
    <recommendedName>
        <fullName evidence="5">Seryl-tRNA synthetase</fullName>
    </recommendedName>
</protein>
<feature type="chain" id="PRO_5042821182" description="Seryl-tRNA synthetase" evidence="2">
    <location>
        <begin position="26"/>
        <end position="102"/>
    </location>
</feature>
<evidence type="ECO:0000313" key="4">
    <source>
        <dbReference type="Proteomes" id="UP001319200"/>
    </source>
</evidence>
<name>A0AAP2GMJ5_9BACT</name>
<dbReference type="Proteomes" id="UP001319200">
    <property type="component" value="Unassembled WGS sequence"/>
</dbReference>
<sequence>MKTRYFFKSISLLLMLALVSPAVSATPAATTPSEADAARATVLQNRLEEIKAMDMDDLSRTEKKALRKEVRAIKKEMADISGGVYLSVGAIILIVLLVILLA</sequence>
<evidence type="ECO:0008006" key="5">
    <source>
        <dbReference type="Google" id="ProtNLM"/>
    </source>
</evidence>
<organism evidence="3 4">
    <name type="scientific">Chryseosolibacter histidini</name>
    <dbReference type="NCBI Taxonomy" id="2782349"/>
    <lineage>
        <taxon>Bacteria</taxon>
        <taxon>Pseudomonadati</taxon>
        <taxon>Bacteroidota</taxon>
        <taxon>Cytophagia</taxon>
        <taxon>Cytophagales</taxon>
        <taxon>Chryseotaleaceae</taxon>
        <taxon>Chryseosolibacter</taxon>
    </lineage>
</organism>
<reference evidence="3 4" key="1">
    <citation type="submission" date="2021-05" db="EMBL/GenBank/DDBJ databases">
        <title>A Polyphasic approach of four new species of the genus Ohtaekwangia: Ohtaekwangia histidinii sp. nov., Ohtaekwangia cretensis sp. nov., Ohtaekwangia indiensis sp. nov., Ohtaekwangia reichenbachii sp. nov. from diverse environment.</title>
        <authorList>
            <person name="Octaviana S."/>
        </authorList>
    </citation>
    <scope>NUCLEOTIDE SEQUENCE [LARGE SCALE GENOMIC DNA]</scope>
    <source>
        <strain evidence="3 4">PWU4</strain>
    </source>
</reference>
<proteinExistence type="predicted"/>
<evidence type="ECO:0000313" key="3">
    <source>
        <dbReference type="EMBL" id="MBT1695740.1"/>
    </source>
</evidence>
<keyword evidence="1" id="KW-1133">Transmembrane helix</keyword>
<keyword evidence="2" id="KW-0732">Signal</keyword>
<feature type="signal peptide" evidence="2">
    <location>
        <begin position="1"/>
        <end position="25"/>
    </location>
</feature>